<reference evidence="1 2" key="1">
    <citation type="submission" date="2018-06" db="EMBL/GenBank/DDBJ databases">
        <title>A transcriptomic atlas of mushroom development highlights an independent origin of complex multicellularity.</title>
        <authorList>
            <consortium name="DOE Joint Genome Institute"/>
            <person name="Krizsan K."/>
            <person name="Almasi E."/>
            <person name="Merenyi Z."/>
            <person name="Sahu N."/>
            <person name="Viragh M."/>
            <person name="Koszo T."/>
            <person name="Mondo S."/>
            <person name="Kiss B."/>
            <person name="Balint B."/>
            <person name="Kues U."/>
            <person name="Barry K."/>
            <person name="Hegedus J.C."/>
            <person name="Henrissat B."/>
            <person name="Johnson J."/>
            <person name="Lipzen A."/>
            <person name="Ohm R."/>
            <person name="Nagy I."/>
            <person name="Pangilinan J."/>
            <person name="Yan J."/>
            <person name="Xiong Y."/>
            <person name="Grigoriev I.V."/>
            <person name="Hibbett D.S."/>
            <person name="Nagy L.G."/>
        </authorList>
    </citation>
    <scope>NUCLEOTIDE SEQUENCE [LARGE SCALE GENOMIC DNA]</scope>
    <source>
        <strain evidence="1 2">SZMC22713</strain>
    </source>
</reference>
<name>A0A4Y7PR86_9AGAM</name>
<dbReference type="AlphaFoldDB" id="A0A4Y7PR86"/>
<dbReference type="VEuPathDB" id="FungiDB:BD410DRAFT_583957"/>
<protein>
    <submittedName>
        <fullName evidence="1">Uncharacterized protein</fullName>
    </submittedName>
</protein>
<dbReference type="OrthoDB" id="3364132at2759"/>
<evidence type="ECO:0000313" key="2">
    <source>
        <dbReference type="Proteomes" id="UP000294933"/>
    </source>
</evidence>
<proteinExistence type="predicted"/>
<evidence type="ECO:0000313" key="1">
    <source>
        <dbReference type="EMBL" id="TDL17089.1"/>
    </source>
</evidence>
<sequence>MRLKDYVAEIRCDDVVLEEYGTKMEADGKTLSCWIPSEAGKTFSISWKFNRDDASNASQGLTYVDGTVIGKATRAGNKASKIATHSGVDIDDASFRPFTFAPIPLTGALNSTLNFIFSFWPIYWTR</sequence>
<keyword evidence="2" id="KW-1185">Reference proteome</keyword>
<accession>A0A4Y7PR86</accession>
<dbReference type="Proteomes" id="UP000294933">
    <property type="component" value="Unassembled WGS sequence"/>
</dbReference>
<dbReference type="EMBL" id="ML170228">
    <property type="protein sequence ID" value="TDL17089.1"/>
    <property type="molecule type" value="Genomic_DNA"/>
</dbReference>
<gene>
    <name evidence="1" type="ORF">BD410DRAFT_583957</name>
</gene>
<organism evidence="1 2">
    <name type="scientific">Rickenella mellea</name>
    <dbReference type="NCBI Taxonomy" id="50990"/>
    <lineage>
        <taxon>Eukaryota</taxon>
        <taxon>Fungi</taxon>
        <taxon>Dikarya</taxon>
        <taxon>Basidiomycota</taxon>
        <taxon>Agaricomycotina</taxon>
        <taxon>Agaricomycetes</taxon>
        <taxon>Hymenochaetales</taxon>
        <taxon>Rickenellaceae</taxon>
        <taxon>Rickenella</taxon>
    </lineage>
</organism>